<dbReference type="HOGENOM" id="CLU_2843299_0_0_9"/>
<name>C4Z314_LACE2</name>
<sequence>MAFYLPEVFMSILHKKLMQVVLVKELDIQDIVILKKYDKKVKKFLTNKNGNDILIKLSARKADNT</sequence>
<accession>C4Z314</accession>
<gene>
    <name evidence="1" type="ordered locus">EUBELI_00384</name>
</gene>
<dbReference type="KEGG" id="eel:EUBELI_00384"/>
<reference evidence="1 2" key="1">
    <citation type="journal article" date="2009" name="Proc. Natl. Acad. Sci. U.S.A.">
        <title>Characterizing a model human gut microbiota composed of members of its two dominant bacterial phyla.</title>
        <authorList>
            <person name="Mahowald M.A."/>
            <person name="Rey F.E."/>
            <person name="Seedorf H."/>
            <person name="Turnbaugh P.J."/>
            <person name="Fulton R.S."/>
            <person name="Wollam A."/>
            <person name="Shah N."/>
            <person name="Wang C."/>
            <person name="Magrini V."/>
            <person name="Wilson R.K."/>
            <person name="Cantarel B.L."/>
            <person name="Coutinho P.M."/>
            <person name="Henrissat B."/>
            <person name="Crock L.W."/>
            <person name="Russell A."/>
            <person name="Verberkmoes N.C."/>
            <person name="Hettich R.L."/>
            <person name="Gordon J.I."/>
        </authorList>
    </citation>
    <scope>NUCLEOTIDE SEQUENCE [LARGE SCALE GENOMIC DNA]</scope>
    <source>
        <strain evidence="2">ATCC 27750 / DSM 3376 / VPI C15-48 / C15-B4</strain>
    </source>
</reference>
<evidence type="ECO:0000313" key="1">
    <source>
        <dbReference type="EMBL" id="ACR71419.1"/>
    </source>
</evidence>
<protein>
    <submittedName>
        <fullName evidence="1">Uncharacterized protein</fullName>
    </submittedName>
</protein>
<organism evidence="1 2">
    <name type="scientific">Lachnospira eligens (strain ATCC 27750 / DSM 3376 / VPI C15-48 / C15-B4)</name>
    <name type="common">Eubacterium eligens</name>
    <dbReference type="NCBI Taxonomy" id="515620"/>
    <lineage>
        <taxon>Bacteria</taxon>
        <taxon>Bacillati</taxon>
        <taxon>Bacillota</taxon>
        <taxon>Clostridia</taxon>
        <taxon>Lachnospirales</taxon>
        <taxon>Lachnospiraceae</taxon>
        <taxon>Lachnospira</taxon>
    </lineage>
</organism>
<dbReference type="AlphaFoldDB" id="C4Z314"/>
<evidence type="ECO:0000313" key="2">
    <source>
        <dbReference type="Proteomes" id="UP000001476"/>
    </source>
</evidence>
<dbReference type="Proteomes" id="UP000001476">
    <property type="component" value="Chromosome"/>
</dbReference>
<keyword evidence="2" id="KW-1185">Reference proteome</keyword>
<proteinExistence type="predicted"/>
<dbReference type="EMBL" id="CP001104">
    <property type="protein sequence ID" value="ACR71419.1"/>
    <property type="molecule type" value="Genomic_DNA"/>
</dbReference>